<feature type="transmembrane region" description="Helical" evidence="1">
    <location>
        <begin position="231"/>
        <end position="254"/>
    </location>
</feature>
<reference evidence="2 3" key="1">
    <citation type="submission" date="2015-12" db="EMBL/GenBank/DDBJ databases">
        <title>The genome of Folsomia candida.</title>
        <authorList>
            <person name="Faddeeva A."/>
            <person name="Derks M.F."/>
            <person name="Anvar Y."/>
            <person name="Smit S."/>
            <person name="Van Straalen N."/>
            <person name="Roelofs D."/>
        </authorList>
    </citation>
    <scope>NUCLEOTIDE SEQUENCE [LARGE SCALE GENOMIC DNA]</scope>
    <source>
        <strain evidence="2 3">VU population</strain>
        <tissue evidence="2">Whole body</tissue>
    </source>
</reference>
<evidence type="ECO:0000256" key="1">
    <source>
        <dbReference type="SAM" id="Phobius"/>
    </source>
</evidence>
<keyword evidence="1" id="KW-0812">Transmembrane</keyword>
<comment type="caution">
    <text evidence="2">The sequence shown here is derived from an EMBL/GenBank/DDBJ whole genome shotgun (WGS) entry which is preliminary data.</text>
</comment>
<dbReference type="Proteomes" id="UP000198287">
    <property type="component" value="Unassembled WGS sequence"/>
</dbReference>
<evidence type="ECO:0000313" key="3">
    <source>
        <dbReference type="Proteomes" id="UP000198287"/>
    </source>
</evidence>
<evidence type="ECO:0000313" key="2">
    <source>
        <dbReference type="EMBL" id="OXA61402.1"/>
    </source>
</evidence>
<name>A0A226EUY5_FOLCA</name>
<keyword evidence="3" id="KW-1185">Reference proteome</keyword>
<accession>A0A226EUY5</accession>
<organism evidence="2 3">
    <name type="scientific">Folsomia candida</name>
    <name type="common">Springtail</name>
    <dbReference type="NCBI Taxonomy" id="158441"/>
    <lineage>
        <taxon>Eukaryota</taxon>
        <taxon>Metazoa</taxon>
        <taxon>Ecdysozoa</taxon>
        <taxon>Arthropoda</taxon>
        <taxon>Hexapoda</taxon>
        <taxon>Collembola</taxon>
        <taxon>Entomobryomorpha</taxon>
        <taxon>Isotomoidea</taxon>
        <taxon>Isotomidae</taxon>
        <taxon>Proisotominae</taxon>
        <taxon>Folsomia</taxon>
    </lineage>
</organism>
<dbReference type="AlphaFoldDB" id="A0A226EUY5"/>
<sequence length="279" mass="31776">MIYTRQKCLNYYLTSRNCQGQFIRYFPGQVEPVVDPMRHYFVDNSTLVAQELKFSSIGPCYDRCDPRNWEGLERSQPIKVTLFASAEYKGNSANLLIPDETCKNIPSSVSGYESIIISGDEFNSCVELHVQSDCTGDFTQLRPGYPELDDLSFYGLGNADDATEAKAMSLCGLKCKRKYVDKVQVRGKEKMRNPSSSPITIPLTTTQTTMLENNSGQLQRKDSRAGRFPEWLIFVVLFVGMIIFVIFTVISFAYKKKKFNQRFNRRSDKFENVACNVNA</sequence>
<dbReference type="EMBL" id="LNIX01000001">
    <property type="protein sequence ID" value="OXA61402.1"/>
    <property type="molecule type" value="Genomic_DNA"/>
</dbReference>
<protein>
    <submittedName>
        <fullName evidence="2">Uncharacterized protein</fullName>
    </submittedName>
</protein>
<keyword evidence="1" id="KW-0472">Membrane</keyword>
<proteinExistence type="predicted"/>
<gene>
    <name evidence="2" type="ORF">Fcan01_00993</name>
</gene>
<keyword evidence="1" id="KW-1133">Transmembrane helix</keyword>